<accession>A0AC61RHJ3</accession>
<comment type="caution">
    <text evidence="1">The sequence shown here is derived from an EMBL/GenBank/DDBJ whole genome shotgun (WGS) entry which is preliminary data.</text>
</comment>
<dbReference type="Proteomes" id="UP000306319">
    <property type="component" value="Unassembled WGS sequence"/>
</dbReference>
<proteinExistence type="predicted"/>
<dbReference type="EMBL" id="SRYB01000009">
    <property type="protein sequence ID" value="TGY79059.1"/>
    <property type="molecule type" value="Genomic_DNA"/>
</dbReference>
<organism evidence="1 2">
    <name type="scientific">Lepagella muris</name>
    <dbReference type="NCBI Taxonomy" id="3032870"/>
    <lineage>
        <taxon>Bacteria</taxon>
        <taxon>Pseudomonadati</taxon>
        <taxon>Bacteroidota</taxon>
        <taxon>Bacteroidia</taxon>
        <taxon>Bacteroidales</taxon>
        <taxon>Muribaculaceae</taxon>
        <taxon>Lepagella</taxon>
    </lineage>
</organism>
<reference evidence="1" key="1">
    <citation type="submission" date="2019-04" db="EMBL/GenBank/DDBJ databases">
        <title>Microbes associate with the intestines of laboratory mice.</title>
        <authorList>
            <person name="Navarre W."/>
            <person name="Wong E."/>
            <person name="Huang K."/>
            <person name="Tropini C."/>
            <person name="Ng K."/>
            <person name="Yu B."/>
        </authorList>
    </citation>
    <scope>NUCLEOTIDE SEQUENCE</scope>
    <source>
        <strain evidence="1">NM04_E33</strain>
    </source>
</reference>
<sequence length="83" mass="9538">MKVVFRIYPDGQVIALFPEESDKRTGGTMSYMHIGQHGDADYYGVIQQTKPATEAQYLPLFNELKSIGYKDLQVRQKAKLKWV</sequence>
<protein>
    <submittedName>
        <fullName evidence="1">Uncharacterized protein</fullName>
    </submittedName>
</protein>
<gene>
    <name evidence="1" type="ORF">E5331_08320</name>
</gene>
<keyword evidence="2" id="KW-1185">Reference proteome</keyword>
<evidence type="ECO:0000313" key="1">
    <source>
        <dbReference type="EMBL" id="TGY79059.1"/>
    </source>
</evidence>
<name>A0AC61RHJ3_9BACT</name>
<evidence type="ECO:0000313" key="2">
    <source>
        <dbReference type="Proteomes" id="UP000306319"/>
    </source>
</evidence>